<dbReference type="RefSeq" id="XP_020133812.1">
    <property type="nucleotide sequence ID" value="XM_020277804.1"/>
</dbReference>
<evidence type="ECO:0000313" key="2">
    <source>
        <dbReference type="EMBL" id="OJD37697.1"/>
    </source>
</evidence>
<dbReference type="Gene3D" id="2.60.120.650">
    <property type="entry name" value="Cupin"/>
    <property type="match status" value="1"/>
</dbReference>
<proteinExistence type="predicted"/>
<dbReference type="Pfam" id="PF13621">
    <property type="entry name" value="Cupin_8"/>
    <property type="match status" value="1"/>
</dbReference>
<keyword evidence="3" id="KW-1185">Reference proteome</keyword>
<name>A0A1J9RB48_9PEZI</name>
<dbReference type="SMART" id="SM00558">
    <property type="entry name" value="JmjC"/>
    <property type="match status" value="1"/>
</dbReference>
<reference evidence="2 3" key="1">
    <citation type="submission" date="2016-10" db="EMBL/GenBank/DDBJ databases">
        <title>Proteomics and genomics reveal pathogen-plant mechanisms compatible with a hemibiotrophic lifestyle of Diplodia corticola.</title>
        <authorList>
            <person name="Fernandes I."/>
            <person name="De Jonge R."/>
            <person name="Van De Peer Y."/>
            <person name="Devreese B."/>
            <person name="Alves A."/>
            <person name="Esteves A.C."/>
        </authorList>
    </citation>
    <scope>NUCLEOTIDE SEQUENCE [LARGE SCALE GENOMIC DNA]</scope>
    <source>
        <strain evidence="2 3">CBS 112549</strain>
    </source>
</reference>
<gene>
    <name evidence="2" type="ORF">BKCO1_6000159</name>
</gene>
<dbReference type="Proteomes" id="UP000183809">
    <property type="component" value="Unassembled WGS sequence"/>
</dbReference>
<accession>A0A1J9RB48</accession>
<dbReference type="AlphaFoldDB" id="A0A1J9RB48"/>
<protein>
    <recommendedName>
        <fullName evidence="1">JmjC domain-containing protein</fullName>
    </recommendedName>
</protein>
<feature type="domain" description="JmjC" evidence="1">
    <location>
        <begin position="124"/>
        <end position="305"/>
    </location>
</feature>
<dbReference type="OrthoDB" id="263283at2759"/>
<sequence length="305" mass="34421">MTKIASRLPKWPPVQAIQGVRNNRLLGFTNSDQPRRISWERFQSVSAQYRWFKAVNSKADQHTLDIASLRPFSKTVVPLEYTGPDPTNSSAKVFRRFDAPLQVFLDYLEKPPQGIRIYLAQCSLSTLPKAMQAALPMPQFLTDHAATKNANGKPTVCDIYDSSLWMGLPPTYTPLHRDPNDNCFFQLAGKKTIRLLPPNTGRDLFERVKERIGEGEGDLSGRIRGEEMMTGREKDELEKEVWDTAYDPESGGVEARLVRGDGLYIPKGWWHSVKGHGETFTASVSILSYMSGAMETPIRTDHAHR</sequence>
<dbReference type="PANTHER" id="PTHR12461:SF105">
    <property type="entry name" value="HYPOXIA-INDUCIBLE FACTOR 1-ALPHA INHIBITOR"/>
    <property type="match status" value="1"/>
</dbReference>
<dbReference type="EMBL" id="MNUE01000006">
    <property type="protein sequence ID" value="OJD37697.1"/>
    <property type="molecule type" value="Genomic_DNA"/>
</dbReference>
<dbReference type="PANTHER" id="PTHR12461">
    <property type="entry name" value="HYPOXIA-INDUCIBLE FACTOR 1 ALPHA INHIBITOR-RELATED"/>
    <property type="match status" value="1"/>
</dbReference>
<comment type="caution">
    <text evidence="2">The sequence shown here is derived from an EMBL/GenBank/DDBJ whole genome shotgun (WGS) entry which is preliminary data.</text>
</comment>
<evidence type="ECO:0000313" key="3">
    <source>
        <dbReference type="Proteomes" id="UP000183809"/>
    </source>
</evidence>
<dbReference type="InterPro" id="IPR041667">
    <property type="entry name" value="Cupin_8"/>
</dbReference>
<organism evidence="2 3">
    <name type="scientific">Diplodia corticola</name>
    <dbReference type="NCBI Taxonomy" id="236234"/>
    <lineage>
        <taxon>Eukaryota</taxon>
        <taxon>Fungi</taxon>
        <taxon>Dikarya</taxon>
        <taxon>Ascomycota</taxon>
        <taxon>Pezizomycotina</taxon>
        <taxon>Dothideomycetes</taxon>
        <taxon>Dothideomycetes incertae sedis</taxon>
        <taxon>Botryosphaeriales</taxon>
        <taxon>Botryosphaeriaceae</taxon>
        <taxon>Diplodia</taxon>
    </lineage>
</organism>
<dbReference type="PROSITE" id="PS51184">
    <property type="entry name" value="JMJC"/>
    <property type="match status" value="1"/>
</dbReference>
<dbReference type="GeneID" id="31018065"/>
<dbReference type="InterPro" id="IPR003347">
    <property type="entry name" value="JmjC_dom"/>
</dbReference>
<evidence type="ECO:0000259" key="1">
    <source>
        <dbReference type="PROSITE" id="PS51184"/>
    </source>
</evidence>
<dbReference type="SUPFAM" id="SSF51197">
    <property type="entry name" value="Clavaminate synthase-like"/>
    <property type="match status" value="1"/>
</dbReference>